<dbReference type="OrthoDB" id="5347452at2759"/>
<dbReference type="EMBL" id="JABEYC010001057">
    <property type="protein sequence ID" value="KAF4969917.1"/>
    <property type="molecule type" value="Genomic_DNA"/>
</dbReference>
<gene>
    <name evidence="7" type="ORF">FZEAL_10141</name>
</gene>
<dbReference type="PANTHER" id="PTHR15549">
    <property type="entry name" value="PAIRED IMMUNOGLOBULIN-LIKE TYPE 2 RECEPTOR"/>
    <property type="match status" value="1"/>
</dbReference>
<feature type="compositionally biased region" description="Low complexity" evidence="5">
    <location>
        <begin position="356"/>
        <end position="385"/>
    </location>
</feature>
<keyword evidence="2 6" id="KW-0812">Transmembrane</keyword>
<name>A0A8H4XCF3_9HYPO</name>
<dbReference type="Proteomes" id="UP000635477">
    <property type="component" value="Unassembled WGS sequence"/>
</dbReference>
<feature type="region of interest" description="Disordered" evidence="5">
    <location>
        <begin position="270"/>
        <end position="385"/>
    </location>
</feature>
<feature type="compositionally biased region" description="Low complexity" evidence="5">
    <location>
        <begin position="211"/>
        <end position="225"/>
    </location>
</feature>
<organism evidence="7 8">
    <name type="scientific">Fusarium zealandicum</name>
    <dbReference type="NCBI Taxonomy" id="1053134"/>
    <lineage>
        <taxon>Eukaryota</taxon>
        <taxon>Fungi</taxon>
        <taxon>Dikarya</taxon>
        <taxon>Ascomycota</taxon>
        <taxon>Pezizomycotina</taxon>
        <taxon>Sordariomycetes</taxon>
        <taxon>Hypocreomycetidae</taxon>
        <taxon>Hypocreales</taxon>
        <taxon>Nectriaceae</taxon>
        <taxon>Fusarium</taxon>
        <taxon>Fusarium staphyleae species complex</taxon>
    </lineage>
</organism>
<comment type="caution">
    <text evidence="7">The sequence shown here is derived from an EMBL/GenBank/DDBJ whole genome shotgun (WGS) entry which is preliminary data.</text>
</comment>
<evidence type="ECO:0000313" key="7">
    <source>
        <dbReference type="EMBL" id="KAF4969917.1"/>
    </source>
</evidence>
<evidence type="ECO:0000256" key="4">
    <source>
        <dbReference type="ARBA" id="ARBA00023136"/>
    </source>
</evidence>
<feature type="transmembrane region" description="Helical" evidence="6">
    <location>
        <begin position="240"/>
        <end position="265"/>
    </location>
</feature>
<evidence type="ECO:0000256" key="3">
    <source>
        <dbReference type="ARBA" id="ARBA00022989"/>
    </source>
</evidence>
<evidence type="ECO:0008006" key="9">
    <source>
        <dbReference type="Google" id="ProtNLM"/>
    </source>
</evidence>
<comment type="subcellular location">
    <subcellularLocation>
        <location evidence="1">Membrane</location>
        <topology evidence="1">Single-pass membrane protein</topology>
    </subcellularLocation>
</comment>
<evidence type="ECO:0000256" key="2">
    <source>
        <dbReference type="ARBA" id="ARBA00022692"/>
    </source>
</evidence>
<dbReference type="InterPro" id="IPR051694">
    <property type="entry name" value="Immunoregulatory_rcpt-like"/>
</dbReference>
<protein>
    <recommendedName>
        <fullName evidence="9">Mid2 domain-containing protein</fullName>
    </recommendedName>
</protein>
<evidence type="ECO:0000256" key="1">
    <source>
        <dbReference type="ARBA" id="ARBA00004167"/>
    </source>
</evidence>
<dbReference type="GO" id="GO:0016020">
    <property type="term" value="C:membrane"/>
    <property type="evidence" value="ECO:0007669"/>
    <property type="project" value="UniProtKB-SubCell"/>
</dbReference>
<accession>A0A8H4XCF3</accession>
<keyword evidence="8" id="KW-1185">Reference proteome</keyword>
<reference evidence="7" key="2">
    <citation type="submission" date="2020-05" db="EMBL/GenBank/DDBJ databases">
        <authorList>
            <person name="Kim H.-S."/>
            <person name="Proctor R.H."/>
            <person name="Brown D.W."/>
        </authorList>
    </citation>
    <scope>NUCLEOTIDE SEQUENCE</scope>
    <source>
        <strain evidence="7">NRRL 22465</strain>
    </source>
</reference>
<evidence type="ECO:0000256" key="5">
    <source>
        <dbReference type="SAM" id="MobiDB-lite"/>
    </source>
</evidence>
<evidence type="ECO:0000313" key="8">
    <source>
        <dbReference type="Proteomes" id="UP000635477"/>
    </source>
</evidence>
<dbReference type="AlphaFoldDB" id="A0A8H4XCF3"/>
<evidence type="ECO:0000256" key="6">
    <source>
        <dbReference type="SAM" id="Phobius"/>
    </source>
</evidence>
<feature type="region of interest" description="Disordered" evidence="5">
    <location>
        <begin position="211"/>
        <end position="238"/>
    </location>
</feature>
<reference evidence="7" key="1">
    <citation type="journal article" date="2020" name="BMC Genomics">
        <title>Correction to: Identification and distribution of gene clusters required for synthesis of sphingolipid metabolism inhibitors in diverse species of the filamentous fungus Fusarium.</title>
        <authorList>
            <person name="Kim H.S."/>
            <person name="Lohmar J.M."/>
            <person name="Busman M."/>
            <person name="Brown D.W."/>
            <person name="Naumann T.A."/>
            <person name="Divon H.H."/>
            <person name="Lysoe E."/>
            <person name="Uhlig S."/>
            <person name="Proctor R.H."/>
        </authorList>
    </citation>
    <scope>NUCLEOTIDE SEQUENCE</scope>
    <source>
        <strain evidence="7">NRRL 22465</strain>
    </source>
</reference>
<dbReference type="GO" id="GO:0071944">
    <property type="term" value="C:cell periphery"/>
    <property type="evidence" value="ECO:0007669"/>
    <property type="project" value="UniProtKB-ARBA"/>
</dbReference>
<keyword evidence="3 6" id="KW-1133">Transmembrane helix</keyword>
<proteinExistence type="predicted"/>
<keyword evidence="4 6" id="KW-0472">Membrane</keyword>
<sequence>MKIFGPFAAIAALSAAANARHLFHSEPTGIVALPFDGVSPRPTTPPRVRDLFRRADDDEAQTVLVAPDATCGYISGLVGAAYTCGDDSDSATCVFLTSSAAGDGAVACCNSDQCGYRATCVDYDNYFTSSKCNDGCKIDIYTLKCTQTSAQYCNTVSFDGGIVDYWCNSLSISTAQKASTKYLGQTGKHSFSELALTSSSELSFAASVTGDAASDATSDPSATETNDTSDKDNEGSSTNVGAIVGGVVGGVGAIGLIGIAAFFLLRRRSKKQPDPMQQQPGSGPGGYNPVPQNMAGYYDPNKAYGTPSPGQQYQAPTVGYYPAQAGTPDSNGLTHPTPPPQDPRMAHVTASPDPSFYQQPFPGQQPGFQQHPGYQPQPGFQPQPYVIHEAGGEAVGSKPQELA</sequence>